<dbReference type="Gene3D" id="1.10.510.10">
    <property type="entry name" value="Transferase(Phosphotransferase) domain 1"/>
    <property type="match status" value="1"/>
</dbReference>
<dbReference type="SMART" id="SM00220">
    <property type="entry name" value="S_TKc"/>
    <property type="match status" value="1"/>
</dbReference>
<feature type="region of interest" description="Disordered" evidence="7">
    <location>
        <begin position="483"/>
        <end position="518"/>
    </location>
</feature>
<keyword evidence="1" id="KW-0723">Serine/threonine-protein kinase</keyword>
<dbReference type="PANTHER" id="PTHR43895:SF152">
    <property type="entry name" value="SERINE_THREONINE-PROTEIN KINASE TOS3"/>
    <property type="match status" value="1"/>
</dbReference>
<evidence type="ECO:0000313" key="9">
    <source>
        <dbReference type="EMBL" id="KAL0080978.1"/>
    </source>
</evidence>
<dbReference type="InterPro" id="IPR000719">
    <property type="entry name" value="Prot_kinase_dom"/>
</dbReference>
<comment type="caution">
    <text evidence="9">The sequence shown here is derived from an EMBL/GenBank/DDBJ whole genome shotgun (WGS) entry which is preliminary data.</text>
</comment>
<feature type="domain" description="Protein kinase" evidence="8">
    <location>
        <begin position="96"/>
        <end position="428"/>
    </location>
</feature>
<organism evidence="9 10">
    <name type="scientific">Phycomyces blakesleeanus</name>
    <dbReference type="NCBI Taxonomy" id="4837"/>
    <lineage>
        <taxon>Eukaryota</taxon>
        <taxon>Fungi</taxon>
        <taxon>Fungi incertae sedis</taxon>
        <taxon>Mucoromycota</taxon>
        <taxon>Mucoromycotina</taxon>
        <taxon>Mucoromycetes</taxon>
        <taxon>Mucorales</taxon>
        <taxon>Phycomycetaceae</taxon>
        <taxon>Phycomyces</taxon>
    </lineage>
</organism>
<name>A0ABR3ASM6_PHYBL</name>
<dbReference type="Gene3D" id="3.30.200.20">
    <property type="entry name" value="Phosphorylase Kinase, domain 1"/>
    <property type="match status" value="1"/>
</dbReference>
<dbReference type="PROSITE" id="PS00108">
    <property type="entry name" value="PROTEIN_KINASE_ST"/>
    <property type="match status" value="1"/>
</dbReference>
<evidence type="ECO:0000256" key="7">
    <source>
        <dbReference type="SAM" id="MobiDB-lite"/>
    </source>
</evidence>
<keyword evidence="2" id="KW-0808">Transferase</keyword>
<keyword evidence="5 6" id="KW-0067">ATP-binding</keyword>
<evidence type="ECO:0000256" key="2">
    <source>
        <dbReference type="ARBA" id="ARBA00022679"/>
    </source>
</evidence>
<dbReference type="Pfam" id="PF00069">
    <property type="entry name" value="Pkinase"/>
    <property type="match status" value="1"/>
</dbReference>
<evidence type="ECO:0000259" key="8">
    <source>
        <dbReference type="PROSITE" id="PS50011"/>
    </source>
</evidence>
<keyword evidence="3 6" id="KW-0547">Nucleotide-binding</keyword>
<feature type="compositionally biased region" description="Low complexity" evidence="7">
    <location>
        <begin position="566"/>
        <end position="577"/>
    </location>
</feature>
<evidence type="ECO:0000256" key="4">
    <source>
        <dbReference type="ARBA" id="ARBA00022777"/>
    </source>
</evidence>
<evidence type="ECO:0000256" key="1">
    <source>
        <dbReference type="ARBA" id="ARBA00022527"/>
    </source>
</evidence>
<evidence type="ECO:0000256" key="3">
    <source>
        <dbReference type="ARBA" id="ARBA00022741"/>
    </source>
</evidence>
<evidence type="ECO:0000313" key="10">
    <source>
        <dbReference type="Proteomes" id="UP001448207"/>
    </source>
</evidence>
<evidence type="ECO:0000256" key="6">
    <source>
        <dbReference type="PROSITE-ProRule" id="PRU10141"/>
    </source>
</evidence>
<protein>
    <submittedName>
        <fullName evidence="9">Kinase-like domain-containing protein</fullName>
    </submittedName>
</protein>
<dbReference type="InterPro" id="IPR017441">
    <property type="entry name" value="Protein_kinase_ATP_BS"/>
</dbReference>
<dbReference type="PANTHER" id="PTHR43895">
    <property type="entry name" value="CALCIUM/CALMODULIN-DEPENDENT PROTEIN KINASE KINASE-RELATED"/>
    <property type="match status" value="1"/>
</dbReference>
<feature type="compositionally biased region" description="Low complexity" evidence="7">
    <location>
        <begin position="491"/>
        <end position="511"/>
    </location>
</feature>
<feature type="region of interest" description="Disordered" evidence="7">
    <location>
        <begin position="550"/>
        <end position="597"/>
    </location>
</feature>
<evidence type="ECO:0000256" key="5">
    <source>
        <dbReference type="ARBA" id="ARBA00022840"/>
    </source>
</evidence>
<dbReference type="InterPro" id="IPR008271">
    <property type="entry name" value="Ser/Thr_kinase_AS"/>
</dbReference>
<proteinExistence type="predicted"/>
<feature type="compositionally biased region" description="Polar residues" evidence="7">
    <location>
        <begin position="142"/>
        <end position="152"/>
    </location>
</feature>
<keyword evidence="4" id="KW-0418">Kinase</keyword>
<dbReference type="EMBL" id="JBCLYO010000019">
    <property type="protein sequence ID" value="KAL0080978.1"/>
    <property type="molecule type" value="Genomic_DNA"/>
</dbReference>
<reference evidence="9 10" key="1">
    <citation type="submission" date="2024-04" db="EMBL/GenBank/DDBJ databases">
        <title>Symmetric and asymmetric DNA N6-adenine methylation regulates different biological responses in Mucorales.</title>
        <authorList>
            <consortium name="Lawrence Berkeley National Laboratory"/>
            <person name="Lax C."/>
            <person name="Mondo S.J."/>
            <person name="Osorio-Concepcion M."/>
            <person name="Muszewska A."/>
            <person name="Corrochano-Luque M."/>
            <person name="Gutierrez G."/>
            <person name="Riley R."/>
            <person name="Lipzen A."/>
            <person name="Guo J."/>
            <person name="Hundley H."/>
            <person name="Amirebrahimi M."/>
            <person name="Ng V."/>
            <person name="Lorenzo-Gutierrez D."/>
            <person name="Binder U."/>
            <person name="Yang J."/>
            <person name="Song Y."/>
            <person name="Canovas D."/>
            <person name="Navarro E."/>
            <person name="Freitag M."/>
            <person name="Gabaldon T."/>
            <person name="Grigoriev I.V."/>
            <person name="Corrochano L.M."/>
            <person name="Nicolas F.E."/>
            <person name="Garre V."/>
        </authorList>
    </citation>
    <scope>NUCLEOTIDE SEQUENCE [LARGE SCALE GENOMIC DNA]</scope>
    <source>
        <strain evidence="9 10">L51</strain>
    </source>
</reference>
<accession>A0ABR3ASM6</accession>
<dbReference type="PROSITE" id="PS50011">
    <property type="entry name" value="PROTEIN_KINASE_DOM"/>
    <property type="match status" value="1"/>
</dbReference>
<keyword evidence="10" id="KW-1185">Reference proteome</keyword>
<dbReference type="PROSITE" id="PS00107">
    <property type="entry name" value="PROTEIN_KINASE_ATP"/>
    <property type="match status" value="1"/>
</dbReference>
<dbReference type="Proteomes" id="UP001448207">
    <property type="component" value="Unassembled WGS sequence"/>
</dbReference>
<gene>
    <name evidence="9" type="ORF">J3Q64DRAFT_1758288</name>
</gene>
<sequence length="597" mass="67723">MASPDSPFYCALRRSSEPLQMPNGQPLKAHSLSMWKSADNLSAIHEPRRVSQSTKPMRRPSTAISHQSLHIPEVITTHTIHKDYDPTTGNKMLNQYMILREIGRGVHGKVKLAQDMDTQDLVAIKIVDKRSRRRQLGYSMLRGNNGNNQQPMWNDKKSDLPQYRENEQKIRREISILKKCAHPNVVQLKEVIDDPQSRKIYMALEYTEKGEIEWRDDQDRPILRLPEIRKIFRDVVSGLDYLHYQGIIHRDIKPANLLLTSDHVAKISDFGVSYFNEVLAGDAPACSAECLARIDRELAETAGTPAFFAPELCCAGESVVEQQLQQQSQPSQSLQSETKTSRPRITKAIDVWALGVTLYCFVFGQCPFIASTEFELFDTIPTEPLTFPDPNNIGFEIPDTLKDLIQRLLEKSPEDRITLEQVKHHPWVIADLRDPSIWWEEADPRRYKQIPAQEDVTQTVTIMDRIRKSLHKLSCSFTNLTHGLSRRSKPTTTTTHINNSSHHQINNSSHITEPSKSNIQPGEPIIVHTGNMSSTFVVPPMLRPISCLSEDTTFSGNEEPTERPSLQRLQSTSSSSSGINLTFGRHRTGFTPLTPSK</sequence>
<feature type="region of interest" description="Disordered" evidence="7">
    <location>
        <begin position="139"/>
        <end position="158"/>
    </location>
</feature>
<dbReference type="SUPFAM" id="SSF56112">
    <property type="entry name" value="Protein kinase-like (PK-like)"/>
    <property type="match status" value="1"/>
</dbReference>
<dbReference type="InterPro" id="IPR011009">
    <property type="entry name" value="Kinase-like_dom_sf"/>
</dbReference>
<dbReference type="CDD" id="cd14008">
    <property type="entry name" value="STKc_LKB1_CaMKK"/>
    <property type="match status" value="1"/>
</dbReference>
<feature type="binding site" evidence="6">
    <location>
        <position position="125"/>
    </location>
    <ligand>
        <name>ATP</name>
        <dbReference type="ChEBI" id="CHEBI:30616"/>
    </ligand>
</feature>